<dbReference type="PRINTS" id="PR00801">
    <property type="entry name" value="ADRENOMEDULN"/>
</dbReference>
<comment type="similarity">
    <text evidence="2">Belongs to the adrenomedullin family.</text>
</comment>
<dbReference type="Ensembl" id="ENSORLT00000030192.1">
    <property type="protein sequence ID" value="ENSORLP00000039291.1"/>
    <property type="gene ID" value="ENSORLG00000027886.1"/>
</dbReference>
<dbReference type="GO" id="GO:0010460">
    <property type="term" value="P:positive regulation of heart rate"/>
    <property type="evidence" value="ECO:0000318"/>
    <property type="project" value="GO_Central"/>
</dbReference>
<sequence>MLCCKKNNKIIRVQMCALSSLRTVGDPGMEIAFLLLLTVSLTTAGPLKLTPKRESEVGVTFFGTPVQTGATGRADKDAPPLKVVPFHSEGKRFGLEPLKQSALILRLRRALQRGCQLGTCQLHNLANTLYHINKTNGKEESTKAHDPQGYGR</sequence>
<evidence type="ECO:0000256" key="1">
    <source>
        <dbReference type="ARBA" id="ARBA00004613"/>
    </source>
</evidence>
<dbReference type="Proteomes" id="UP000001038">
    <property type="component" value="Chromosome 19"/>
</dbReference>
<comment type="subcellular location">
    <subcellularLocation>
        <location evidence="1">Secreted</location>
    </subcellularLocation>
</comment>
<dbReference type="AlphaFoldDB" id="A0A3B3I648"/>
<comment type="function">
    <text evidence="7">ADM function is mediated by the CALCRL-RAMP2 and CALCRL-RAMP3 receptor complexes with ADM showing the highest potency for the CALCRL-RAMP2 complex.</text>
</comment>
<evidence type="ECO:0000256" key="5">
    <source>
        <dbReference type="ARBA" id="ARBA00023157"/>
    </source>
</evidence>
<dbReference type="PANTHER" id="PTHR23414">
    <property type="entry name" value="ADRENOMEDULLIN, ADM"/>
    <property type="match status" value="1"/>
</dbReference>
<evidence type="ECO:0000256" key="3">
    <source>
        <dbReference type="ARBA" id="ARBA00022525"/>
    </source>
</evidence>
<dbReference type="InParanoid" id="A0A3B3I648"/>
<dbReference type="GO" id="GO:0003073">
    <property type="term" value="P:regulation of systemic arterial blood pressure"/>
    <property type="evidence" value="ECO:0000318"/>
    <property type="project" value="GO_Central"/>
</dbReference>
<dbReference type="GO" id="GO:0005179">
    <property type="term" value="F:hormone activity"/>
    <property type="evidence" value="ECO:0007669"/>
    <property type="project" value="InterPro"/>
</dbReference>
<protein>
    <recommendedName>
        <fullName evidence="6">Pro-adrenomedullin</fullName>
    </recommendedName>
</protein>
<evidence type="ECO:0000256" key="6">
    <source>
        <dbReference type="ARBA" id="ARBA00023472"/>
    </source>
</evidence>
<reference evidence="8" key="2">
    <citation type="submission" date="2025-08" db="UniProtKB">
        <authorList>
            <consortium name="Ensembl"/>
        </authorList>
    </citation>
    <scope>IDENTIFICATION</scope>
    <source>
        <strain evidence="8">Hd-rR</strain>
    </source>
</reference>
<organism evidence="8 9">
    <name type="scientific">Oryzias latipes</name>
    <name type="common">Japanese rice fish</name>
    <name type="synonym">Japanese killifish</name>
    <dbReference type="NCBI Taxonomy" id="8090"/>
    <lineage>
        <taxon>Eukaryota</taxon>
        <taxon>Metazoa</taxon>
        <taxon>Chordata</taxon>
        <taxon>Craniata</taxon>
        <taxon>Vertebrata</taxon>
        <taxon>Euteleostomi</taxon>
        <taxon>Actinopterygii</taxon>
        <taxon>Neopterygii</taxon>
        <taxon>Teleostei</taxon>
        <taxon>Neoteleostei</taxon>
        <taxon>Acanthomorphata</taxon>
        <taxon>Ovalentaria</taxon>
        <taxon>Atherinomorphae</taxon>
        <taxon>Beloniformes</taxon>
        <taxon>Adrianichthyidae</taxon>
        <taxon>Oryziinae</taxon>
        <taxon>Oryzias</taxon>
    </lineage>
</organism>
<dbReference type="InterPro" id="IPR051665">
    <property type="entry name" value="Adrenomedullin-reg_peptide"/>
</dbReference>
<proteinExistence type="inferred from homology"/>
<dbReference type="STRING" id="8090.ENSORLP00000039291"/>
<dbReference type="Bgee" id="ENSORLG00000027886">
    <property type="expression patterns" value="Expressed in intestine and 8 other cell types or tissues"/>
</dbReference>
<dbReference type="InterPro" id="IPR021116">
    <property type="entry name" value="Calcitonin/adrenomedullin"/>
</dbReference>
<dbReference type="InterPro" id="IPR001710">
    <property type="entry name" value="Pro-ADM"/>
</dbReference>
<evidence type="ECO:0000313" key="8">
    <source>
        <dbReference type="Ensembl" id="ENSORLP00000039291.1"/>
    </source>
</evidence>
<dbReference type="GeneTree" id="ENSGT00940000169535"/>
<evidence type="ECO:0000256" key="4">
    <source>
        <dbReference type="ARBA" id="ARBA00022729"/>
    </source>
</evidence>
<evidence type="ECO:0000313" key="9">
    <source>
        <dbReference type="Proteomes" id="UP000001038"/>
    </source>
</evidence>
<keyword evidence="3" id="KW-0964">Secreted</keyword>
<gene>
    <name evidence="8" type="primary">am5</name>
</gene>
<keyword evidence="5" id="KW-1015">Disulfide bond</keyword>
<reference evidence="8 9" key="1">
    <citation type="journal article" date="2007" name="Nature">
        <title>The medaka draft genome and insights into vertebrate genome evolution.</title>
        <authorList>
            <person name="Kasahara M."/>
            <person name="Naruse K."/>
            <person name="Sasaki S."/>
            <person name="Nakatani Y."/>
            <person name="Qu W."/>
            <person name="Ahsan B."/>
            <person name="Yamada T."/>
            <person name="Nagayasu Y."/>
            <person name="Doi K."/>
            <person name="Kasai Y."/>
            <person name="Jindo T."/>
            <person name="Kobayashi D."/>
            <person name="Shimada A."/>
            <person name="Toyoda A."/>
            <person name="Kuroki Y."/>
            <person name="Fujiyama A."/>
            <person name="Sasaki T."/>
            <person name="Shimizu A."/>
            <person name="Asakawa S."/>
            <person name="Shimizu N."/>
            <person name="Hashimoto S."/>
            <person name="Yang J."/>
            <person name="Lee Y."/>
            <person name="Matsushima K."/>
            <person name="Sugano S."/>
            <person name="Sakaizumi M."/>
            <person name="Narita T."/>
            <person name="Ohishi K."/>
            <person name="Haga S."/>
            <person name="Ohta F."/>
            <person name="Nomoto H."/>
            <person name="Nogata K."/>
            <person name="Morishita T."/>
            <person name="Endo T."/>
            <person name="Shin-I T."/>
            <person name="Takeda H."/>
            <person name="Morishita S."/>
            <person name="Kohara Y."/>
        </authorList>
    </citation>
    <scope>NUCLEOTIDE SEQUENCE [LARGE SCALE GENOMIC DNA]</scope>
    <source>
        <strain evidence="8 9">Hd-rR</strain>
    </source>
</reference>
<keyword evidence="9" id="KW-1185">Reference proteome</keyword>
<accession>A0A3B3I648</accession>
<evidence type="ECO:0000256" key="2">
    <source>
        <dbReference type="ARBA" id="ARBA00010575"/>
    </source>
</evidence>
<evidence type="ECO:0000256" key="7">
    <source>
        <dbReference type="ARBA" id="ARBA00049577"/>
    </source>
</evidence>
<dbReference type="GO" id="GO:0005576">
    <property type="term" value="C:extracellular region"/>
    <property type="evidence" value="ECO:0007669"/>
    <property type="project" value="UniProtKB-SubCell"/>
</dbReference>
<name>A0A3B3I648_ORYLA</name>
<reference evidence="8" key="3">
    <citation type="submission" date="2025-09" db="UniProtKB">
        <authorList>
            <consortium name="Ensembl"/>
        </authorList>
    </citation>
    <scope>IDENTIFICATION</scope>
    <source>
        <strain evidence="8">Hd-rR</strain>
    </source>
</reference>
<dbReference type="GO" id="GO:0007189">
    <property type="term" value="P:adenylate cyclase-activating G protein-coupled receptor signaling pathway"/>
    <property type="evidence" value="ECO:0000318"/>
    <property type="project" value="GO_Central"/>
</dbReference>
<dbReference type="Pfam" id="PF00214">
    <property type="entry name" value="Calc_CGRP_IAPP"/>
    <property type="match status" value="1"/>
</dbReference>
<keyword evidence="4" id="KW-0732">Signal</keyword>
<dbReference type="PANTHER" id="PTHR23414:SF6">
    <property type="entry name" value="ADRENOMEDULLIN-5-LIKE PROTEIN-RELATED"/>
    <property type="match status" value="1"/>
</dbReference>